<evidence type="ECO:0000313" key="2">
    <source>
        <dbReference type="EMBL" id="MCW0399298.1"/>
    </source>
</evidence>
<dbReference type="Proteomes" id="UP001320843">
    <property type="component" value="Unassembled WGS sequence"/>
</dbReference>
<reference evidence="2 3" key="1">
    <citation type="submission" date="2022-06" db="EMBL/GenBank/DDBJ databases">
        <title>Dynamics of rice microbiomes reveals core vertical transmitted seed endophytes.</title>
        <authorList>
            <person name="Liao K."/>
            <person name="Zhang X."/>
        </authorList>
    </citation>
    <scope>NUCLEOTIDE SEQUENCE [LARGE SCALE GENOMIC DNA]</scope>
    <source>
        <strain evidence="2 3">YT10-10-1</strain>
    </source>
</reference>
<comment type="caution">
    <text evidence="2">The sequence shown here is derived from an EMBL/GenBank/DDBJ whole genome shotgun (WGS) entry which is preliminary data.</text>
</comment>
<organism evidence="2 3">
    <name type="scientific">Xanthomonas sacchari</name>
    <dbReference type="NCBI Taxonomy" id="56458"/>
    <lineage>
        <taxon>Bacteria</taxon>
        <taxon>Pseudomonadati</taxon>
        <taxon>Pseudomonadota</taxon>
        <taxon>Gammaproteobacteria</taxon>
        <taxon>Lysobacterales</taxon>
        <taxon>Lysobacteraceae</taxon>
        <taxon>Xanthomonas</taxon>
    </lineage>
</organism>
<gene>
    <name evidence="2" type="ORF">NB700_001854</name>
</gene>
<accession>A0ABT3DUX0</accession>
<keyword evidence="3" id="KW-1185">Reference proteome</keyword>
<dbReference type="EMBL" id="JANFWR010000010">
    <property type="protein sequence ID" value="MCW0399298.1"/>
    <property type="molecule type" value="Genomic_DNA"/>
</dbReference>
<dbReference type="SUPFAM" id="SSF160930">
    <property type="entry name" value="FlhC-like"/>
    <property type="match status" value="1"/>
</dbReference>
<feature type="compositionally biased region" description="Basic residues" evidence="1">
    <location>
        <begin position="18"/>
        <end position="27"/>
    </location>
</feature>
<feature type="compositionally biased region" description="Polar residues" evidence="1">
    <location>
        <begin position="1"/>
        <end position="16"/>
    </location>
</feature>
<sequence>MNNTLNGSVGTHSSKQPAKPRKSKPRRLNLQTQDKDQAHARLILKASVRHDTYARSIEAAIRLLKMRIHREDVAAMTGLTLTQLGALAKSSGATQTTGCKVTKVGMLVHAANDHIKASAFLCMLEAVITADENLSLTAEVFLAAIDAFATLWHHDLVPIPHTTYHCLAERFVEKRIHLTDCPRCESRYLQLPFRERDPKFNLEGDCPQCRLLTSLMTTRPTVQNGVPVMKSVSRIRRTIDDHVVTGKAHRLVMAGHGMGATSPGAHADVGVRRSNPVWWNENVSDLRSSQG</sequence>
<dbReference type="RefSeq" id="WP_267122708.1">
    <property type="nucleotide sequence ID" value="NZ_JANFWR010000010.1"/>
</dbReference>
<proteinExistence type="predicted"/>
<evidence type="ECO:0008006" key="4">
    <source>
        <dbReference type="Google" id="ProtNLM"/>
    </source>
</evidence>
<evidence type="ECO:0000256" key="1">
    <source>
        <dbReference type="SAM" id="MobiDB-lite"/>
    </source>
</evidence>
<feature type="region of interest" description="Disordered" evidence="1">
    <location>
        <begin position="1"/>
        <end position="36"/>
    </location>
</feature>
<protein>
    <recommendedName>
        <fullName evidence="4">Transcriptional regulator</fullName>
    </recommendedName>
</protein>
<name>A0ABT3DUX0_9XANT</name>
<evidence type="ECO:0000313" key="3">
    <source>
        <dbReference type="Proteomes" id="UP001320843"/>
    </source>
</evidence>